<feature type="domain" description="Metallo-beta-lactamase" evidence="1">
    <location>
        <begin position="74"/>
        <end position="243"/>
    </location>
</feature>
<dbReference type="Pfam" id="PF00753">
    <property type="entry name" value="Lactamase_B"/>
    <property type="match status" value="1"/>
</dbReference>
<accession>A0ABP7L6K8</accession>
<comment type="caution">
    <text evidence="2">The sequence shown here is derived from an EMBL/GenBank/DDBJ whole genome shotgun (WGS) entry which is preliminary data.</text>
</comment>
<protein>
    <submittedName>
        <fullName evidence="2">MBL fold metallo-hydrolase</fullName>
    </submittedName>
</protein>
<dbReference type="Proteomes" id="UP001501803">
    <property type="component" value="Unassembled WGS sequence"/>
</dbReference>
<keyword evidence="3" id="KW-1185">Reference proteome</keyword>
<gene>
    <name evidence="2" type="ORF">GCM10022381_40730</name>
</gene>
<reference evidence="3" key="1">
    <citation type="journal article" date="2019" name="Int. J. Syst. Evol. Microbiol.">
        <title>The Global Catalogue of Microorganisms (GCM) 10K type strain sequencing project: providing services to taxonomists for standard genome sequencing and annotation.</title>
        <authorList>
            <consortium name="The Broad Institute Genomics Platform"/>
            <consortium name="The Broad Institute Genome Sequencing Center for Infectious Disease"/>
            <person name="Wu L."/>
            <person name="Ma J."/>
        </authorList>
    </citation>
    <scope>NUCLEOTIDE SEQUENCE [LARGE SCALE GENOMIC DNA]</scope>
    <source>
        <strain evidence="3">JCM 17021</strain>
    </source>
</reference>
<dbReference type="RefSeq" id="WP_345069722.1">
    <property type="nucleotide sequence ID" value="NZ_BAABCN010000017.1"/>
</dbReference>
<evidence type="ECO:0000259" key="1">
    <source>
        <dbReference type="SMART" id="SM00849"/>
    </source>
</evidence>
<dbReference type="Gene3D" id="2.20.28.10">
    <property type="match status" value="1"/>
</dbReference>
<dbReference type="SUPFAM" id="SSF56281">
    <property type="entry name" value="Metallo-hydrolase/oxidoreductase"/>
    <property type="match status" value="1"/>
</dbReference>
<dbReference type="InterPro" id="IPR001279">
    <property type="entry name" value="Metallo-B-lactamas"/>
</dbReference>
<evidence type="ECO:0000313" key="3">
    <source>
        <dbReference type="Proteomes" id="UP001501803"/>
    </source>
</evidence>
<evidence type="ECO:0000313" key="2">
    <source>
        <dbReference type="EMBL" id="GAA3895024.1"/>
    </source>
</evidence>
<dbReference type="PANTHER" id="PTHR36839:SF1">
    <property type="entry name" value="METALLO-BETA-LACTAMASE FAMILY PROTEIN (AFU_ORTHOLOGUE AFUA_5G12770)"/>
    <property type="match status" value="1"/>
</dbReference>
<sequence length="273" mass="29261">MALWICTACGLEHEDSAAPPERCEVCTDERQFVPLTGQAWITAKQLESQGTLLHTAPIETGLHRLSVAPRVGIGQQALLVQTSTGNLLWEPPGFISDAAAQTVRALGGVAAISGSHPHLMGAMVSWSQAFGGAPIYIAAADRAWTRRPDSAIVHWSGEANPLPGIRLVQCGGHFAGSSVLHWADGADGRGVIFTGDTIFIGPSGRTVSAMRSYPNLLPLPEGAVGQILDRLEPLVYDRAYGSFGQVIPSDAREVVRRSLARYIEWLRGEVDDY</sequence>
<dbReference type="EMBL" id="BAABCN010000017">
    <property type="protein sequence ID" value="GAA3895024.1"/>
    <property type="molecule type" value="Genomic_DNA"/>
</dbReference>
<dbReference type="SMART" id="SM00849">
    <property type="entry name" value="Lactamase_B"/>
    <property type="match status" value="1"/>
</dbReference>
<dbReference type="Gene3D" id="3.60.15.10">
    <property type="entry name" value="Ribonuclease Z/Hydroxyacylglutathione hydrolase-like"/>
    <property type="match status" value="1"/>
</dbReference>
<organism evidence="2 3">
    <name type="scientific">Leifsonia kafniensis</name>
    <dbReference type="NCBI Taxonomy" id="475957"/>
    <lineage>
        <taxon>Bacteria</taxon>
        <taxon>Bacillati</taxon>
        <taxon>Actinomycetota</taxon>
        <taxon>Actinomycetes</taxon>
        <taxon>Micrococcales</taxon>
        <taxon>Microbacteriaceae</taxon>
        <taxon>Leifsonia</taxon>
    </lineage>
</organism>
<name>A0ABP7L6K8_9MICO</name>
<dbReference type="InterPro" id="IPR036866">
    <property type="entry name" value="RibonucZ/Hydroxyglut_hydro"/>
</dbReference>
<dbReference type="PANTHER" id="PTHR36839">
    <property type="entry name" value="METALLO-BETA-LACTAMASE FAMILY PROTEIN (AFU_ORTHOLOGUE AFUA_5G12770)"/>
    <property type="match status" value="1"/>
</dbReference>
<proteinExistence type="predicted"/>